<evidence type="ECO:0000256" key="6">
    <source>
        <dbReference type="ARBA" id="ARBA00022801"/>
    </source>
</evidence>
<feature type="signal peptide" evidence="9">
    <location>
        <begin position="1"/>
        <end position="26"/>
    </location>
</feature>
<dbReference type="GO" id="GO:0004806">
    <property type="term" value="F:triacylglycerol lipase activity"/>
    <property type="evidence" value="ECO:0007669"/>
    <property type="project" value="UniProtKB-EC"/>
</dbReference>
<name>A0A518V934_BRELA</name>
<evidence type="ECO:0000256" key="1">
    <source>
        <dbReference type="ARBA" id="ARBA00001024"/>
    </source>
</evidence>
<dbReference type="PANTHER" id="PTHR34043:SF3">
    <property type="entry name" value="ALPHA_BETA-HYDROLASES SUPERFAMILY PROTEIN"/>
    <property type="match status" value="1"/>
</dbReference>
<dbReference type="PANTHER" id="PTHR34043">
    <property type="entry name" value="ALPHA/BETA-HYDROLASES SUPERFAMILY PROTEIN"/>
    <property type="match status" value="1"/>
</dbReference>
<dbReference type="GO" id="GO:0016042">
    <property type="term" value="P:lipid catabolic process"/>
    <property type="evidence" value="ECO:0007669"/>
    <property type="project" value="UniProtKB-KW"/>
</dbReference>
<sequence>MKKTLLFLVISLMICACMKPLPVVNAEELSENNNNRPIILVNGFLGWGREEILGFKYWGGLHDIQEKLKKDGYQVFTSEIGPVSSNWDRACELYAQINGGTVDYGAAHADEHGHARFGRTYEGFVLNWNENNKVHLVGHSMGGQTARTLVQLLKEGNREEKEYANQRSEVEISPLFEGGKSFVRSVTTIATPHNGTTLADGISTFIPFAKELLVATAFFVHSSDLIFYDFKLDQWGIKKNKGESFLNYSKRVWNSSIWKETKDTSQWDLSTDGARELNSWVKAQPDVFYFSYSASATKAGILTGVHIPTLTMNKALMGNALFMGSYIRNEQNRPIIDASWWENDGVINTISMMGPSTDEIVSYNQIAQIGKWNYLGKKVDWDHLDLIGLSISDTFGFSDITAFYRGIAEMVTALPE</sequence>
<dbReference type="SUPFAM" id="SSF53474">
    <property type="entry name" value="alpha/beta-Hydrolases"/>
    <property type="match status" value="1"/>
</dbReference>
<evidence type="ECO:0000256" key="8">
    <source>
        <dbReference type="ARBA" id="ARBA00023098"/>
    </source>
</evidence>
<keyword evidence="5 9" id="KW-0732">Signal</keyword>
<evidence type="ECO:0000313" key="12">
    <source>
        <dbReference type="Proteomes" id="UP000319432"/>
    </source>
</evidence>
<gene>
    <name evidence="11" type="ORF">EEL30_15010</name>
</gene>
<evidence type="ECO:0000256" key="3">
    <source>
        <dbReference type="ARBA" id="ARBA00013279"/>
    </source>
</evidence>
<evidence type="ECO:0000313" key="11">
    <source>
        <dbReference type="EMBL" id="QDX93483.1"/>
    </source>
</evidence>
<dbReference type="EC" id="3.1.1.3" evidence="3"/>
<organism evidence="11 12">
    <name type="scientific">Brevibacillus laterosporus</name>
    <name type="common">Bacillus laterosporus</name>
    <dbReference type="NCBI Taxonomy" id="1465"/>
    <lineage>
        <taxon>Bacteria</taxon>
        <taxon>Bacillati</taxon>
        <taxon>Bacillota</taxon>
        <taxon>Bacilli</taxon>
        <taxon>Bacillales</taxon>
        <taxon>Paenibacillaceae</taxon>
        <taxon>Brevibacillus</taxon>
    </lineage>
</organism>
<evidence type="ECO:0000259" key="10">
    <source>
        <dbReference type="Pfam" id="PF24708"/>
    </source>
</evidence>
<dbReference type="PROSITE" id="PS51257">
    <property type="entry name" value="PROKAR_LIPOPROTEIN"/>
    <property type="match status" value="1"/>
</dbReference>
<dbReference type="Proteomes" id="UP000319432">
    <property type="component" value="Chromosome"/>
</dbReference>
<protein>
    <recommendedName>
        <fullName evidence="3">triacylglycerol lipase</fullName>
        <ecNumber evidence="3">3.1.1.3</ecNumber>
    </recommendedName>
</protein>
<comment type="catalytic activity">
    <reaction evidence="1">
        <text>a triacylglycerol + H2O = a diacylglycerol + a fatty acid + H(+)</text>
        <dbReference type="Rhea" id="RHEA:12044"/>
        <dbReference type="ChEBI" id="CHEBI:15377"/>
        <dbReference type="ChEBI" id="CHEBI:15378"/>
        <dbReference type="ChEBI" id="CHEBI:17855"/>
        <dbReference type="ChEBI" id="CHEBI:18035"/>
        <dbReference type="ChEBI" id="CHEBI:28868"/>
        <dbReference type="EC" id="3.1.1.3"/>
    </reaction>
</comment>
<keyword evidence="7" id="KW-0442">Lipid degradation</keyword>
<dbReference type="InterPro" id="IPR029058">
    <property type="entry name" value="AB_hydrolase_fold"/>
</dbReference>
<dbReference type="InterPro" id="IPR056304">
    <property type="entry name" value="Lip-like_C"/>
</dbReference>
<dbReference type="Pfam" id="PF24708">
    <property type="entry name" value="Lip_C"/>
    <property type="match status" value="1"/>
</dbReference>
<evidence type="ECO:0000256" key="7">
    <source>
        <dbReference type="ARBA" id="ARBA00022963"/>
    </source>
</evidence>
<keyword evidence="6" id="KW-0378">Hydrolase</keyword>
<dbReference type="OrthoDB" id="2004167at2"/>
<dbReference type="AlphaFoldDB" id="A0A518V934"/>
<keyword evidence="12" id="KW-1185">Reference proteome</keyword>
<dbReference type="Gene3D" id="3.40.50.1820">
    <property type="entry name" value="alpha/beta hydrolase"/>
    <property type="match status" value="1"/>
</dbReference>
<dbReference type="EMBL" id="CP033464">
    <property type="protein sequence ID" value="QDX93483.1"/>
    <property type="molecule type" value="Genomic_DNA"/>
</dbReference>
<evidence type="ECO:0000256" key="5">
    <source>
        <dbReference type="ARBA" id="ARBA00022729"/>
    </source>
</evidence>
<evidence type="ECO:0000256" key="2">
    <source>
        <dbReference type="ARBA" id="ARBA00004613"/>
    </source>
</evidence>
<feature type="domain" description="Lipase-like C-terminal" evidence="10">
    <location>
        <begin position="34"/>
        <end position="409"/>
    </location>
</feature>
<evidence type="ECO:0000256" key="4">
    <source>
        <dbReference type="ARBA" id="ARBA00022525"/>
    </source>
</evidence>
<proteinExistence type="predicted"/>
<keyword evidence="8" id="KW-0443">Lipid metabolism</keyword>
<feature type="chain" id="PRO_5021926627" description="triacylglycerol lipase" evidence="9">
    <location>
        <begin position="27"/>
        <end position="416"/>
    </location>
</feature>
<dbReference type="GO" id="GO:0005576">
    <property type="term" value="C:extracellular region"/>
    <property type="evidence" value="ECO:0007669"/>
    <property type="project" value="UniProtKB-SubCell"/>
</dbReference>
<accession>A0A518V934</accession>
<evidence type="ECO:0000256" key="9">
    <source>
        <dbReference type="SAM" id="SignalP"/>
    </source>
</evidence>
<reference evidence="11 12" key="1">
    <citation type="submission" date="2018-11" db="EMBL/GenBank/DDBJ databases">
        <title>Phylogenetic determinants of toxin gene distribution in genomes of Brevibacillus laterosporus.</title>
        <authorList>
            <person name="Glare T.R."/>
            <person name="Durrant A."/>
            <person name="Berry C."/>
            <person name="Palma L."/>
            <person name="Ormskirk M."/>
            <person name="Cox M.O."/>
        </authorList>
    </citation>
    <scope>NUCLEOTIDE SEQUENCE [LARGE SCALE GENOMIC DNA]</scope>
    <source>
        <strain evidence="11 12">1821L</strain>
    </source>
</reference>
<comment type="subcellular location">
    <subcellularLocation>
        <location evidence="2">Secreted</location>
    </subcellularLocation>
</comment>
<keyword evidence="4" id="KW-0964">Secreted</keyword>